<keyword evidence="4" id="KW-1003">Cell membrane</keyword>
<dbReference type="PRINTS" id="PR00344">
    <property type="entry name" value="BCTRLSENSOR"/>
</dbReference>
<evidence type="ECO:0000256" key="2">
    <source>
        <dbReference type="ARBA" id="ARBA00004651"/>
    </source>
</evidence>
<feature type="coiled-coil region" evidence="14">
    <location>
        <begin position="55"/>
        <end position="82"/>
    </location>
</feature>
<dbReference type="SUPFAM" id="SSF47384">
    <property type="entry name" value="Homodimeric domain of signal transducing histidine kinase"/>
    <property type="match status" value="1"/>
</dbReference>
<evidence type="ECO:0000256" key="3">
    <source>
        <dbReference type="ARBA" id="ARBA00012438"/>
    </source>
</evidence>
<reference evidence="18 19" key="1">
    <citation type="submission" date="2020-11" db="EMBL/GenBank/DDBJ databases">
        <title>Draft genome sequencing of a Lachnospiraceae strain isolated from anoxic soil subjected to BSD treatment.</title>
        <authorList>
            <person name="Uek A."/>
            <person name="Tonouchi A."/>
        </authorList>
    </citation>
    <scope>NUCLEOTIDE SEQUENCE [LARGE SCALE GENOMIC DNA]</scope>
    <source>
        <strain evidence="18 19">TB5</strain>
    </source>
</reference>
<sequence length="394" mass="45678">MKHNIIKTGILFITILTLIMAVLTIWILKDNREMNYRERIVDLNEIQELTTLAIKKGDSNTKEKLDKRIQLLQNELRNESVQRNSHKILIYIAIVYSVCLIFIFIIFIYIYYVVIRPFKRLEKYANEVASGNLDLPLQYERQNLFGAFTWAFDHMRKEVKKARACEKEAIENNKTVIATISHDIKTPIASIRAYSEGLLANMDTSAERRERYLSVIMNKCDEVSKLSNDLFLHSLSNLDKLVMNLEVCDAKKVITPILEQIIGENDNIVILNEVMDVKVRLDIRRFEQVLENVIGNSKKYASESRIEISFNLNNHQLECHIRDYGKGISEEDIPFLFEKFYRGKNIENKPGAGLGLYIVKYIMEQMDGSVDLNNYNSNGVEITLEIPMYESSLS</sequence>
<dbReference type="PROSITE" id="PS50109">
    <property type="entry name" value="HIS_KIN"/>
    <property type="match status" value="1"/>
</dbReference>
<accession>A0A7R7ICJ8</accession>
<feature type="transmembrane region" description="Helical" evidence="15">
    <location>
        <begin position="9"/>
        <end position="28"/>
    </location>
</feature>
<evidence type="ECO:0000256" key="9">
    <source>
        <dbReference type="ARBA" id="ARBA00022777"/>
    </source>
</evidence>
<evidence type="ECO:0000256" key="14">
    <source>
        <dbReference type="SAM" id="Coils"/>
    </source>
</evidence>
<evidence type="ECO:0000256" key="6">
    <source>
        <dbReference type="ARBA" id="ARBA00022679"/>
    </source>
</evidence>
<dbReference type="InterPro" id="IPR003660">
    <property type="entry name" value="HAMP_dom"/>
</dbReference>
<comment type="catalytic activity">
    <reaction evidence="1">
        <text>ATP + protein L-histidine = ADP + protein N-phospho-L-histidine.</text>
        <dbReference type="EC" id="2.7.13.3"/>
    </reaction>
</comment>
<name>A0A7R7ICJ8_9FIRM</name>
<dbReference type="InterPro" id="IPR050398">
    <property type="entry name" value="HssS/ArlS-like"/>
</dbReference>
<dbReference type="InterPro" id="IPR003594">
    <property type="entry name" value="HATPase_dom"/>
</dbReference>
<comment type="subcellular location">
    <subcellularLocation>
        <location evidence="2">Cell membrane</location>
        <topology evidence="2">Multi-pass membrane protein</topology>
    </subcellularLocation>
</comment>
<keyword evidence="14" id="KW-0175">Coiled coil</keyword>
<dbReference type="SUPFAM" id="SSF55874">
    <property type="entry name" value="ATPase domain of HSP90 chaperone/DNA topoisomerase II/histidine kinase"/>
    <property type="match status" value="1"/>
</dbReference>
<keyword evidence="10" id="KW-0067">ATP-binding</keyword>
<dbReference type="Gene3D" id="3.30.565.10">
    <property type="entry name" value="Histidine kinase-like ATPase, C-terminal domain"/>
    <property type="match status" value="1"/>
</dbReference>
<dbReference type="InterPro" id="IPR036097">
    <property type="entry name" value="HisK_dim/P_sf"/>
</dbReference>
<dbReference type="GO" id="GO:0000155">
    <property type="term" value="F:phosphorelay sensor kinase activity"/>
    <property type="evidence" value="ECO:0007669"/>
    <property type="project" value="InterPro"/>
</dbReference>
<dbReference type="SUPFAM" id="SSF158472">
    <property type="entry name" value="HAMP domain-like"/>
    <property type="match status" value="1"/>
</dbReference>
<evidence type="ECO:0000256" key="12">
    <source>
        <dbReference type="ARBA" id="ARBA00023012"/>
    </source>
</evidence>
<evidence type="ECO:0000256" key="1">
    <source>
        <dbReference type="ARBA" id="ARBA00000085"/>
    </source>
</evidence>
<feature type="domain" description="HAMP" evidence="17">
    <location>
        <begin position="112"/>
        <end position="164"/>
    </location>
</feature>
<dbReference type="SMART" id="SM00388">
    <property type="entry name" value="HisKA"/>
    <property type="match status" value="1"/>
</dbReference>
<dbReference type="GO" id="GO:0005524">
    <property type="term" value="F:ATP binding"/>
    <property type="evidence" value="ECO:0007669"/>
    <property type="project" value="UniProtKB-KW"/>
</dbReference>
<dbReference type="InterPro" id="IPR004358">
    <property type="entry name" value="Sig_transdc_His_kin-like_C"/>
</dbReference>
<dbReference type="Gene3D" id="6.10.340.10">
    <property type="match status" value="1"/>
</dbReference>
<dbReference type="PANTHER" id="PTHR45528:SF1">
    <property type="entry name" value="SENSOR HISTIDINE KINASE CPXA"/>
    <property type="match status" value="1"/>
</dbReference>
<feature type="domain" description="Histidine kinase" evidence="16">
    <location>
        <begin position="179"/>
        <end position="390"/>
    </location>
</feature>
<dbReference type="RefSeq" id="WP_271715200.1">
    <property type="nucleotide sequence ID" value="NZ_AP024169.1"/>
</dbReference>
<dbReference type="CDD" id="cd00075">
    <property type="entry name" value="HATPase"/>
    <property type="match status" value="1"/>
</dbReference>
<evidence type="ECO:0000259" key="16">
    <source>
        <dbReference type="PROSITE" id="PS50109"/>
    </source>
</evidence>
<dbReference type="EC" id="2.7.13.3" evidence="3"/>
<dbReference type="AlphaFoldDB" id="A0A7R7ICJ8"/>
<evidence type="ECO:0000256" key="11">
    <source>
        <dbReference type="ARBA" id="ARBA00022989"/>
    </source>
</evidence>
<dbReference type="InterPro" id="IPR005467">
    <property type="entry name" value="His_kinase_dom"/>
</dbReference>
<dbReference type="SMART" id="SM00387">
    <property type="entry name" value="HATPase_c"/>
    <property type="match status" value="1"/>
</dbReference>
<evidence type="ECO:0000256" key="7">
    <source>
        <dbReference type="ARBA" id="ARBA00022692"/>
    </source>
</evidence>
<dbReference type="Gene3D" id="1.10.287.130">
    <property type="match status" value="1"/>
</dbReference>
<dbReference type="KEGG" id="ahb:bsdtb5_12410"/>
<dbReference type="PROSITE" id="PS50885">
    <property type="entry name" value="HAMP"/>
    <property type="match status" value="1"/>
</dbReference>
<dbReference type="CDD" id="cd06225">
    <property type="entry name" value="HAMP"/>
    <property type="match status" value="1"/>
</dbReference>
<evidence type="ECO:0000313" key="18">
    <source>
        <dbReference type="EMBL" id="BCN29946.1"/>
    </source>
</evidence>
<evidence type="ECO:0000259" key="17">
    <source>
        <dbReference type="PROSITE" id="PS50885"/>
    </source>
</evidence>
<evidence type="ECO:0000256" key="5">
    <source>
        <dbReference type="ARBA" id="ARBA00022553"/>
    </source>
</evidence>
<keyword evidence="12" id="KW-0902">Two-component regulatory system</keyword>
<gene>
    <name evidence="18" type="ORF">bsdtb5_12410</name>
</gene>
<evidence type="ECO:0000256" key="15">
    <source>
        <dbReference type="SAM" id="Phobius"/>
    </source>
</evidence>
<evidence type="ECO:0000256" key="4">
    <source>
        <dbReference type="ARBA" id="ARBA00022475"/>
    </source>
</evidence>
<dbReference type="InterPro" id="IPR036890">
    <property type="entry name" value="HATPase_C_sf"/>
</dbReference>
<dbReference type="Pfam" id="PF00512">
    <property type="entry name" value="HisKA"/>
    <property type="match status" value="1"/>
</dbReference>
<proteinExistence type="predicted"/>
<dbReference type="Pfam" id="PF02518">
    <property type="entry name" value="HATPase_c"/>
    <property type="match status" value="1"/>
</dbReference>
<keyword evidence="9" id="KW-0418">Kinase</keyword>
<dbReference type="CDD" id="cd00082">
    <property type="entry name" value="HisKA"/>
    <property type="match status" value="1"/>
</dbReference>
<dbReference type="InterPro" id="IPR003661">
    <property type="entry name" value="HisK_dim/P_dom"/>
</dbReference>
<dbReference type="EMBL" id="AP024169">
    <property type="protein sequence ID" value="BCN29946.1"/>
    <property type="molecule type" value="Genomic_DNA"/>
</dbReference>
<dbReference type="Proteomes" id="UP000595897">
    <property type="component" value="Chromosome"/>
</dbReference>
<evidence type="ECO:0000256" key="13">
    <source>
        <dbReference type="ARBA" id="ARBA00023136"/>
    </source>
</evidence>
<evidence type="ECO:0000256" key="10">
    <source>
        <dbReference type="ARBA" id="ARBA00022840"/>
    </source>
</evidence>
<keyword evidence="7 15" id="KW-0812">Transmembrane</keyword>
<evidence type="ECO:0000256" key="8">
    <source>
        <dbReference type="ARBA" id="ARBA00022741"/>
    </source>
</evidence>
<dbReference type="PANTHER" id="PTHR45528">
    <property type="entry name" value="SENSOR HISTIDINE KINASE CPXA"/>
    <property type="match status" value="1"/>
</dbReference>
<feature type="transmembrane region" description="Helical" evidence="15">
    <location>
        <begin position="88"/>
        <end position="114"/>
    </location>
</feature>
<keyword evidence="13 15" id="KW-0472">Membrane</keyword>
<keyword evidence="8" id="KW-0547">Nucleotide-binding</keyword>
<protein>
    <recommendedName>
        <fullName evidence="3">histidine kinase</fullName>
        <ecNumber evidence="3">2.7.13.3</ecNumber>
    </recommendedName>
</protein>
<keyword evidence="19" id="KW-1185">Reference proteome</keyword>
<keyword evidence="5" id="KW-0597">Phosphoprotein</keyword>
<organism evidence="18 19">
    <name type="scientific">Anaeromicropila herbilytica</name>
    <dbReference type="NCBI Taxonomy" id="2785025"/>
    <lineage>
        <taxon>Bacteria</taxon>
        <taxon>Bacillati</taxon>
        <taxon>Bacillota</taxon>
        <taxon>Clostridia</taxon>
        <taxon>Lachnospirales</taxon>
        <taxon>Lachnospiraceae</taxon>
        <taxon>Anaeromicropila</taxon>
    </lineage>
</organism>
<dbReference type="GO" id="GO:0005886">
    <property type="term" value="C:plasma membrane"/>
    <property type="evidence" value="ECO:0007669"/>
    <property type="project" value="UniProtKB-SubCell"/>
</dbReference>
<keyword evidence="11 15" id="KW-1133">Transmembrane helix</keyword>
<keyword evidence="6" id="KW-0808">Transferase</keyword>
<evidence type="ECO:0000313" key="19">
    <source>
        <dbReference type="Proteomes" id="UP000595897"/>
    </source>
</evidence>